<evidence type="ECO:0000256" key="2">
    <source>
        <dbReference type="ARBA" id="ARBA00006920"/>
    </source>
</evidence>
<name>A0A3F3HC82_9LACO</name>
<evidence type="ECO:0000256" key="13">
    <source>
        <dbReference type="SAM" id="Phobius"/>
    </source>
</evidence>
<feature type="transmembrane region" description="Helical" evidence="13">
    <location>
        <begin position="110"/>
        <end position="132"/>
    </location>
</feature>
<dbReference type="Pfam" id="PF06736">
    <property type="entry name" value="TMEM175"/>
    <property type="match status" value="1"/>
</dbReference>
<evidence type="ECO:0000256" key="1">
    <source>
        <dbReference type="ARBA" id="ARBA00004141"/>
    </source>
</evidence>
<evidence type="ECO:0000256" key="3">
    <source>
        <dbReference type="ARBA" id="ARBA00022448"/>
    </source>
</evidence>
<evidence type="ECO:0000256" key="8">
    <source>
        <dbReference type="ARBA" id="ARBA00022989"/>
    </source>
</evidence>
<comment type="similarity">
    <text evidence="2">Belongs to the TMEM175 family.</text>
</comment>
<protein>
    <submittedName>
        <fullName evidence="14">Ferrochelatase</fullName>
    </submittedName>
</protein>
<evidence type="ECO:0000256" key="6">
    <source>
        <dbReference type="ARBA" id="ARBA00022826"/>
    </source>
</evidence>
<dbReference type="AlphaFoldDB" id="A0A3F3HC82"/>
<keyword evidence="10 13" id="KW-0472">Membrane</keyword>
<evidence type="ECO:0000256" key="5">
    <source>
        <dbReference type="ARBA" id="ARBA00022692"/>
    </source>
</evidence>
<keyword evidence="5 13" id="KW-0812">Transmembrane</keyword>
<keyword evidence="9" id="KW-0406">Ion transport</keyword>
<feature type="transmembrane region" description="Helical" evidence="13">
    <location>
        <begin position="153"/>
        <end position="173"/>
    </location>
</feature>
<evidence type="ECO:0000256" key="9">
    <source>
        <dbReference type="ARBA" id="ARBA00023065"/>
    </source>
</evidence>
<keyword evidence="11" id="KW-0407">Ion channel</keyword>
<dbReference type="GO" id="GO:0016020">
    <property type="term" value="C:membrane"/>
    <property type="evidence" value="ECO:0007669"/>
    <property type="project" value="UniProtKB-SubCell"/>
</dbReference>
<reference evidence="14" key="1">
    <citation type="journal article" date="2015" name="BMC Genomics">
        <title>Comparative genomics of Fructobacillus spp. and Leuconostoc spp. reveals niche-specific evolution of Fructobacillus spp.</title>
        <authorList>
            <person name="Endo A."/>
            <person name="Tanizawa Y."/>
            <person name="Tanaka N."/>
            <person name="Maeno S."/>
            <person name="Kumar H."/>
            <person name="Shiwa Y."/>
            <person name="Okada S."/>
            <person name="Yoshikawa H."/>
            <person name="Dicks L."/>
            <person name="Nakagawa J."/>
            <person name="Arita M."/>
        </authorList>
    </citation>
    <scope>NUCLEOTIDE SEQUENCE [LARGE SCALE GENOMIC DNA]</scope>
    <source>
        <strain evidence="14">F214-1</strain>
    </source>
</reference>
<feature type="transmembrane region" description="Helical" evidence="13">
    <location>
        <begin position="77"/>
        <end position="98"/>
    </location>
</feature>
<evidence type="ECO:0000256" key="10">
    <source>
        <dbReference type="ARBA" id="ARBA00023136"/>
    </source>
</evidence>
<dbReference type="InterPro" id="IPR010617">
    <property type="entry name" value="TMEM175-like"/>
</dbReference>
<dbReference type="EMBL" id="DF968078">
    <property type="protein sequence ID" value="GAP03749.1"/>
    <property type="molecule type" value="Genomic_DNA"/>
</dbReference>
<accession>A0A3F3HC82</accession>
<comment type="catalytic activity">
    <reaction evidence="12">
        <text>K(+)(in) = K(+)(out)</text>
        <dbReference type="Rhea" id="RHEA:29463"/>
        <dbReference type="ChEBI" id="CHEBI:29103"/>
    </reaction>
</comment>
<dbReference type="GO" id="GO:0015252">
    <property type="term" value="F:proton channel activity"/>
    <property type="evidence" value="ECO:0007669"/>
    <property type="project" value="InterPro"/>
</dbReference>
<dbReference type="Proteomes" id="UP000064514">
    <property type="component" value="Unassembled WGS sequence"/>
</dbReference>
<keyword evidence="8 13" id="KW-1133">Transmembrane helix</keyword>
<evidence type="ECO:0000256" key="4">
    <source>
        <dbReference type="ARBA" id="ARBA00022538"/>
    </source>
</evidence>
<dbReference type="GO" id="GO:0005267">
    <property type="term" value="F:potassium channel activity"/>
    <property type="evidence" value="ECO:0007669"/>
    <property type="project" value="UniProtKB-KW"/>
</dbReference>
<keyword evidence="7" id="KW-0630">Potassium</keyword>
<dbReference type="STRING" id="709323.GCA_001047135_00296"/>
<proteinExistence type="inferred from homology"/>
<keyword evidence="4" id="KW-0633">Potassium transport</keyword>
<keyword evidence="6" id="KW-0631">Potassium channel</keyword>
<evidence type="ECO:0000256" key="7">
    <source>
        <dbReference type="ARBA" id="ARBA00022958"/>
    </source>
</evidence>
<evidence type="ECO:0000256" key="12">
    <source>
        <dbReference type="ARBA" id="ARBA00034430"/>
    </source>
</evidence>
<comment type="subcellular location">
    <subcellularLocation>
        <location evidence="1">Membrane</location>
        <topology evidence="1">Multi-pass membrane protein</topology>
    </subcellularLocation>
</comment>
<evidence type="ECO:0000313" key="14">
    <source>
        <dbReference type="EMBL" id="GAP03749.1"/>
    </source>
</evidence>
<feature type="transmembrane region" description="Helical" evidence="13">
    <location>
        <begin position="43"/>
        <end position="65"/>
    </location>
</feature>
<gene>
    <name evidence="14" type="ORF">FTRO_0012960</name>
</gene>
<organism evidence="14">
    <name type="scientific">Fructobacillus tropaeoli</name>
    <dbReference type="NCBI Taxonomy" id="709323"/>
    <lineage>
        <taxon>Bacteria</taxon>
        <taxon>Bacillati</taxon>
        <taxon>Bacillota</taxon>
        <taxon>Bacilli</taxon>
        <taxon>Lactobacillales</taxon>
        <taxon>Lactobacillaceae</taxon>
        <taxon>Fructobacillus</taxon>
    </lineage>
</organism>
<feature type="transmembrane region" description="Helical" evidence="13">
    <location>
        <begin position="12"/>
        <end position="31"/>
    </location>
</feature>
<keyword evidence="3" id="KW-0813">Transport</keyword>
<evidence type="ECO:0000256" key="11">
    <source>
        <dbReference type="ARBA" id="ARBA00023303"/>
    </source>
</evidence>
<sequence length="205" mass="23754">MFMMTKSRLEGFTDGILVIIFTIMILEFKVPNSSNITAILKQFPYFIAYSIGWLFLGEAWYNHLYIASKIHRVTHKLFVINALWLFTTSFLPLATAWIGQDLSARGTEIFYGLVFLVWTAAFLLLVFTAILDNQKLGRLQEAEDLRQMRIVRYLTNPFAIVSQGLAWLLILIFAPQFQLVIMVWQILFIAGRTNVDIDRQHSLNR</sequence>